<dbReference type="SUPFAM" id="SSF82607">
    <property type="entry name" value="YbaB-like"/>
    <property type="match status" value="1"/>
</dbReference>
<dbReference type="InterPro" id="IPR004401">
    <property type="entry name" value="YbaB/EbfC"/>
</dbReference>
<evidence type="ECO:0008006" key="4">
    <source>
        <dbReference type="Google" id="ProtNLM"/>
    </source>
</evidence>
<reference evidence="3" key="1">
    <citation type="journal article" date="2019" name="Int. J. Syst. Evol. Microbiol.">
        <title>The Global Catalogue of Microorganisms (GCM) 10K type strain sequencing project: providing services to taxonomists for standard genome sequencing and annotation.</title>
        <authorList>
            <consortium name="The Broad Institute Genomics Platform"/>
            <consortium name="The Broad Institute Genome Sequencing Center for Infectious Disease"/>
            <person name="Wu L."/>
            <person name="Ma J."/>
        </authorList>
    </citation>
    <scope>NUCLEOTIDE SEQUENCE [LARGE SCALE GENOMIC DNA]</scope>
    <source>
        <strain evidence="3">CGMCC 4.7329</strain>
    </source>
</reference>
<dbReference type="Gene3D" id="3.30.1310.10">
    <property type="entry name" value="Nucleoid-associated protein YbaB-like domain"/>
    <property type="match status" value="1"/>
</dbReference>
<evidence type="ECO:0000313" key="2">
    <source>
        <dbReference type="EMBL" id="GGN85883.1"/>
    </source>
</evidence>
<evidence type="ECO:0000256" key="1">
    <source>
        <dbReference type="SAM" id="MobiDB-lite"/>
    </source>
</evidence>
<dbReference type="RefSeq" id="WP_189030511.1">
    <property type="nucleotide sequence ID" value="NZ_BMNE01000004.1"/>
</dbReference>
<proteinExistence type="predicted"/>
<dbReference type="EMBL" id="BMNE01000004">
    <property type="protein sequence ID" value="GGN85883.1"/>
    <property type="molecule type" value="Genomic_DNA"/>
</dbReference>
<accession>A0ABQ2KLS2</accession>
<protein>
    <recommendedName>
        <fullName evidence="4">YbaB/EbfC DNA-binding family protein</fullName>
    </recommendedName>
</protein>
<feature type="region of interest" description="Disordered" evidence="1">
    <location>
        <begin position="122"/>
        <end position="160"/>
    </location>
</feature>
<comment type="caution">
    <text evidence="2">The sequence shown here is derived from an EMBL/GenBank/DDBJ whole genome shotgun (WGS) entry which is preliminary data.</text>
</comment>
<name>A0ABQ2KLS2_9NOCA</name>
<evidence type="ECO:0000313" key="3">
    <source>
        <dbReference type="Proteomes" id="UP000658127"/>
    </source>
</evidence>
<dbReference type="Proteomes" id="UP000658127">
    <property type="component" value="Unassembled WGS sequence"/>
</dbReference>
<dbReference type="InterPro" id="IPR036894">
    <property type="entry name" value="YbaB-like_sf"/>
</dbReference>
<keyword evidence="3" id="KW-1185">Reference proteome</keyword>
<dbReference type="Pfam" id="PF02575">
    <property type="entry name" value="YbaB_DNA_bd"/>
    <property type="match status" value="1"/>
</dbReference>
<gene>
    <name evidence="2" type="ORF">GCM10011610_40580</name>
</gene>
<sequence length="160" mass="17329">MTNEHAKAQLADILEGVQAQMRAIAQVQQDRARIVASATVRKRVTVSVNADFKVIETKFSSDIDDLTYPEIARAVTEAAQQACAEVARQTAAMISPIQDGHTRLPKITDLVDDMPDLLVPQPVEASLAPPNAPERLEDSPAEPQYEAAPNRPGSATDSSW</sequence>
<organism evidence="2 3">
    <name type="scientific">Nocardia rhizosphaerihabitans</name>
    <dbReference type="NCBI Taxonomy" id="1691570"/>
    <lineage>
        <taxon>Bacteria</taxon>
        <taxon>Bacillati</taxon>
        <taxon>Actinomycetota</taxon>
        <taxon>Actinomycetes</taxon>
        <taxon>Mycobacteriales</taxon>
        <taxon>Nocardiaceae</taxon>
        <taxon>Nocardia</taxon>
    </lineage>
</organism>